<dbReference type="Proteomes" id="UP000479531">
    <property type="component" value="Unassembled WGS sequence"/>
</dbReference>
<comment type="similarity">
    <text evidence="1 2">Belongs to the anti-sigma-factor antagonist family.</text>
</comment>
<dbReference type="PROSITE" id="PS50801">
    <property type="entry name" value="STAS"/>
    <property type="match status" value="1"/>
</dbReference>
<dbReference type="Pfam" id="PF01740">
    <property type="entry name" value="STAS"/>
    <property type="match status" value="1"/>
</dbReference>
<dbReference type="EMBL" id="CYXZ01000009">
    <property type="protein sequence ID" value="CUM99660.1"/>
    <property type="molecule type" value="Genomic_DNA"/>
</dbReference>
<dbReference type="EMBL" id="QRQN01000009">
    <property type="protein sequence ID" value="RHN08434.1"/>
    <property type="molecule type" value="Genomic_DNA"/>
</dbReference>
<evidence type="ECO:0000313" key="13">
    <source>
        <dbReference type="Proteomes" id="UP000479531"/>
    </source>
</evidence>
<evidence type="ECO:0000313" key="6">
    <source>
        <dbReference type="EMBL" id="MVQ45523.1"/>
    </source>
</evidence>
<evidence type="ECO:0000259" key="3">
    <source>
        <dbReference type="PROSITE" id="PS50801"/>
    </source>
</evidence>
<dbReference type="PaxDb" id="166486-ERS852572_01440"/>
<dbReference type="InterPro" id="IPR036513">
    <property type="entry name" value="STAS_dom_sf"/>
</dbReference>
<dbReference type="EMBL" id="WGGT01000007">
    <property type="protein sequence ID" value="MVQ45523.1"/>
    <property type="molecule type" value="Genomic_DNA"/>
</dbReference>
<reference evidence="10 11" key="2">
    <citation type="submission" date="2018-08" db="EMBL/GenBank/DDBJ databases">
        <title>A genome reference for cultivated species of the human gut microbiota.</title>
        <authorList>
            <person name="Zou Y."/>
            <person name="Xue W."/>
            <person name="Luo G."/>
        </authorList>
    </citation>
    <scope>NUCLEOTIDE SEQUENCE [LARGE SCALE GENOMIC DNA]</scope>
    <source>
        <strain evidence="8 10">AF31-21AC</strain>
        <strain evidence="7 11">AM22-21LB</strain>
    </source>
</reference>
<dbReference type="CDD" id="cd07043">
    <property type="entry name" value="STAS_anti-anti-sigma_factors"/>
    <property type="match status" value="1"/>
</dbReference>
<reference evidence="4 9" key="1">
    <citation type="submission" date="2015-09" db="EMBL/GenBank/DDBJ databases">
        <authorList>
            <consortium name="Pathogen Informatics"/>
        </authorList>
    </citation>
    <scope>NUCLEOTIDE SEQUENCE [LARGE SCALE GENOMIC DNA]</scope>
    <source>
        <strain evidence="4 9">2789STDY5834960</strain>
    </source>
</reference>
<feature type="domain" description="STAS" evidence="3">
    <location>
        <begin position="1"/>
        <end position="103"/>
    </location>
</feature>
<evidence type="ECO:0000256" key="2">
    <source>
        <dbReference type="RuleBase" id="RU003749"/>
    </source>
</evidence>
<sequence length="103" mass="11715">MEEKYQLKEGCLTIQMPKELDHHEAGRLKMEADFLIGAYHVRRLVFDFRETEFMDSSGIGVIIGRCKSMGFSGGEVAATNMNERVKKIFMVSGLQKLIRVDTV</sequence>
<evidence type="ECO:0000313" key="10">
    <source>
        <dbReference type="Proteomes" id="UP000283586"/>
    </source>
</evidence>
<evidence type="ECO:0000313" key="8">
    <source>
        <dbReference type="EMBL" id="RHN08434.1"/>
    </source>
</evidence>
<reference evidence="5 12" key="3">
    <citation type="journal article" date="2019" name="Nat. Med.">
        <title>A library of human gut bacterial isolates paired with longitudinal multiomics data enables mechanistic microbiome research.</title>
        <authorList>
            <person name="Poyet M."/>
            <person name="Groussin M."/>
            <person name="Gibbons S.M."/>
            <person name="Avila-Pacheco J."/>
            <person name="Jiang X."/>
            <person name="Kearney S.M."/>
            <person name="Perrotta A.R."/>
            <person name="Berdy B."/>
            <person name="Zhao S."/>
            <person name="Lieberman T.D."/>
            <person name="Swanson P.K."/>
            <person name="Smith M."/>
            <person name="Roesemann S."/>
            <person name="Alexander J.E."/>
            <person name="Rich S.A."/>
            <person name="Livny J."/>
            <person name="Vlamakis H."/>
            <person name="Clish C."/>
            <person name="Bullock K."/>
            <person name="Deik A."/>
            <person name="Scott J."/>
            <person name="Pierce K.A."/>
            <person name="Xavier R.J."/>
            <person name="Alm E.J."/>
        </authorList>
    </citation>
    <scope>NUCLEOTIDE SEQUENCE [LARGE SCALE GENOMIC DNA]</scope>
    <source>
        <strain evidence="5 12">BIOML-A1</strain>
    </source>
</reference>
<evidence type="ECO:0000313" key="12">
    <source>
        <dbReference type="Proteomes" id="UP000478483"/>
    </source>
</evidence>
<dbReference type="PANTHER" id="PTHR33495">
    <property type="entry name" value="ANTI-SIGMA FACTOR ANTAGONIST TM_1081-RELATED-RELATED"/>
    <property type="match status" value="1"/>
</dbReference>
<evidence type="ECO:0000313" key="4">
    <source>
        <dbReference type="EMBL" id="CUM99660.1"/>
    </source>
</evidence>
<evidence type="ECO:0000256" key="1">
    <source>
        <dbReference type="ARBA" id="ARBA00009013"/>
    </source>
</evidence>
<dbReference type="OrthoDB" id="9796601at2"/>
<dbReference type="SUPFAM" id="SSF52091">
    <property type="entry name" value="SpoIIaa-like"/>
    <property type="match status" value="1"/>
</dbReference>
<dbReference type="RefSeq" id="WP_015520039.1">
    <property type="nucleotide sequence ID" value="NZ_CABIYH010000009.1"/>
</dbReference>
<accession>A0A173TB23</accession>
<dbReference type="Proteomes" id="UP000283586">
    <property type="component" value="Unassembled WGS sequence"/>
</dbReference>
<dbReference type="Proteomes" id="UP000478483">
    <property type="component" value="Unassembled WGS sequence"/>
</dbReference>
<dbReference type="PANTHER" id="PTHR33495:SF2">
    <property type="entry name" value="ANTI-SIGMA FACTOR ANTAGONIST TM_1081-RELATED"/>
    <property type="match status" value="1"/>
</dbReference>
<dbReference type="Proteomes" id="UP000284051">
    <property type="component" value="Unassembled WGS sequence"/>
</dbReference>
<name>A0A173TB23_9FIRM</name>
<dbReference type="EMBL" id="QRID01000003">
    <property type="protein sequence ID" value="RHG29919.1"/>
    <property type="molecule type" value="Genomic_DNA"/>
</dbReference>
<evidence type="ECO:0000313" key="9">
    <source>
        <dbReference type="Proteomes" id="UP000095350"/>
    </source>
</evidence>
<dbReference type="GO" id="GO:0043856">
    <property type="term" value="F:anti-sigma factor antagonist activity"/>
    <property type="evidence" value="ECO:0007669"/>
    <property type="project" value="InterPro"/>
</dbReference>
<evidence type="ECO:0000313" key="7">
    <source>
        <dbReference type="EMBL" id="RHG29919.1"/>
    </source>
</evidence>
<protein>
    <recommendedName>
        <fullName evidence="2">Anti-sigma factor antagonist</fullName>
    </recommendedName>
</protein>
<reference evidence="6 13" key="4">
    <citation type="submission" date="2019-10" db="EMBL/GenBank/DDBJ databases">
        <title>Roseburia spp. ameliorate alcoholic fatty liver via restoration of gut barrier function.</title>
        <authorList>
            <person name="Seo B."/>
            <person name="Ko G."/>
        </authorList>
    </citation>
    <scope>NUCLEOTIDE SEQUENCE [LARGE SCALE GENOMIC DNA]</scope>
    <source>
        <strain evidence="6 13">SNUG30017</strain>
    </source>
</reference>
<evidence type="ECO:0000313" key="11">
    <source>
        <dbReference type="Proteomes" id="UP000284051"/>
    </source>
</evidence>
<dbReference type="Proteomes" id="UP000095350">
    <property type="component" value="Unassembled WGS sequence"/>
</dbReference>
<proteinExistence type="inferred from homology"/>
<evidence type="ECO:0000313" key="5">
    <source>
        <dbReference type="EMBL" id="MTR85110.1"/>
    </source>
</evidence>
<dbReference type="InterPro" id="IPR002645">
    <property type="entry name" value="STAS_dom"/>
</dbReference>
<gene>
    <name evidence="4" type="primary">spoIIAA</name>
    <name evidence="7" type="ORF">DW264_03830</name>
    <name evidence="8" type="ORF">DWZ31_08960</name>
    <name evidence="4" type="ORF">ERS852572_01440</name>
    <name evidence="6" type="ORF">GCK47_07370</name>
    <name evidence="5" type="ORF">GMD50_08555</name>
</gene>
<dbReference type="InterPro" id="IPR003658">
    <property type="entry name" value="Anti-sigma_ant"/>
</dbReference>
<dbReference type="AlphaFoldDB" id="A0A173TB23"/>
<dbReference type="NCBIfam" id="TIGR00377">
    <property type="entry name" value="ant_ant_sig"/>
    <property type="match status" value="1"/>
</dbReference>
<dbReference type="STRING" id="166486.ERS852572_01440"/>
<dbReference type="Gene3D" id="3.30.750.24">
    <property type="entry name" value="STAS domain"/>
    <property type="match status" value="1"/>
</dbReference>
<organism evidence="4 9">
    <name type="scientific">Roseburia intestinalis</name>
    <dbReference type="NCBI Taxonomy" id="166486"/>
    <lineage>
        <taxon>Bacteria</taxon>
        <taxon>Bacillati</taxon>
        <taxon>Bacillota</taxon>
        <taxon>Clostridia</taxon>
        <taxon>Lachnospirales</taxon>
        <taxon>Lachnospiraceae</taxon>
        <taxon>Roseburia</taxon>
    </lineage>
</organism>
<dbReference type="EMBL" id="WNAJ01000008">
    <property type="protein sequence ID" value="MTR85110.1"/>
    <property type="molecule type" value="Genomic_DNA"/>
</dbReference>